<feature type="compositionally biased region" description="Low complexity" evidence="1">
    <location>
        <begin position="460"/>
        <end position="481"/>
    </location>
</feature>
<feature type="compositionally biased region" description="Polar residues" evidence="1">
    <location>
        <begin position="664"/>
        <end position="674"/>
    </location>
</feature>
<feature type="compositionally biased region" description="Polar residues" evidence="1">
    <location>
        <begin position="253"/>
        <end position="265"/>
    </location>
</feature>
<organism evidence="3 4">
    <name type="scientific">Gracilariopsis chorda</name>
    <dbReference type="NCBI Taxonomy" id="448386"/>
    <lineage>
        <taxon>Eukaryota</taxon>
        <taxon>Rhodophyta</taxon>
        <taxon>Florideophyceae</taxon>
        <taxon>Rhodymeniophycidae</taxon>
        <taxon>Gracilariales</taxon>
        <taxon>Gracilariaceae</taxon>
        <taxon>Gracilariopsis</taxon>
    </lineage>
</organism>
<feature type="region of interest" description="Disordered" evidence="1">
    <location>
        <begin position="226"/>
        <end position="294"/>
    </location>
</feature>
<name>A0A2V3J2X9_9FLOR</name>
<feature type="compositionally biased region" description="Polar residues" evidence="1">
    <location>
        <begin position="393"/>
        <end position="415"/>
    </location>
</feature>
<sequence length="1017" mass="112346">MSRTERTPRAPDSTPDAWTRHDEFHRQLDAPQVQNVLAIVKPHLHPIFLENALFCEETGMPTVPLNFLVEILEQSALVPRLPSHNFKLGLQLAISHDLSSPLHDSPSKHYSEQRIQFDTFVNAFAFSLFSYPFQLPQVDDSTSSQAQENPQDANSFATSLRLGAKHLSESVQSSSKAGASENTNTLYLKEMSKDPSAFSPPKPESLLEGIEQVTDLQTTKETILEQDPQSPIIQDDECSLHDSSTVRDDNTESESIGTFDTESSAPPTPAQYFTPRAHLEKPTPHKTFTSSSFASSPKNFAWFTPRQGVAEGSRTTPSNRFRRLLLTGERKKKQTPFKDSPRPRASEEFQFENNSQRDKEESPVQPMQKAGSGMAIDVTHSKQESEVGVETVRNVQDTTCASSSTHSSQEKSVSSPERKVSVENLEHTSSGIDGDSLEPSIQKSTKNTSPQGDEIPSQRFSISSNLASPSLPSPSSQFQSPEIRDTFTTVQQSSLEDPSSSRRLSFSDSEDGSNSLDESSPYETDEERSTPEMKLSQASNYGQNIEEPEIASELGSLAESERGESDVHREEGHIESRNFVQEVDDHSPQNPSVENTYHLETGFLSDRSDSIHPTPRAALMGTLFNGEGSLFGDYSSPSKSQLGRNDFGLDSLGEDEPTELLFNNGDQSDSSDLSMRTRETYSRMLDFYIENGNFRSKIDSVTYVEGQAILHAEGDDNSESENAAADPEEQVPVHSGDNYLIFEDSPIDTQQSQGMEGIYNPNSQSKSNEDQSQLMSEAEESGKGPDGASKVSVLVERNVSCSSIRRPAATSETHEDAKGEETAVNVQCGNEESVYNEGTPKRSESYISPAPFKSKEKLTSELTPDDFNVVRKQIDNIPSLEMLVESSLGSVCTKASHETDRFSGGKRAIKGQSDAEQVTPSSARGVFKAEVPREPQIVVQCSGHAGNNDAVAAALRESSEVCRLLREELLDRRTKRNGSGRFQSVMEWLFLIVVVVFVTLVVVERRMDRFTFSEVRV</sequence>
<keyword evidence="2" id="KW-0812">Transmembrane</keyword>
<feature type="compositionally biased region" description="Basic and acidic residues" evidence="1">
    <location>
        <begin position="559"/>
        <end position="576"/>
    </location>
</feature>
<evidence type="ECO:0000256" key="1">
    <source>
        <dbReference type="SAM" id="MobiDB-lite"/>
    </source>
</evidence>
<accession>A0A2V3J2X9</accession>
<gene>
    <name evidence="3" type="ORF">BWQ96_02432</name>
</gene>
<reference evidence="3 4" key="1">
    <citation type="journal article" date="2018" name="Mol. Biol. Evol.">
        <title>Analysis of the draft genome of the red seaweed Gracilariopsis chorda provides insights into genome size evolution in Rhodophyta.</title>
        <authorList>
            <person name="Lee J."/>
            <person name="Yang E.C."/>
            <person name="Graf L."/>
            <person name="Yang J.H."/>
            <person name="Qiu H."/>
            <person name="Zel Zion U."/>
            <person name="Chan C.X."/>
            <person name="Stephens T.G."/>
            <person name="Weber A.P.M."/>
            <person name="Boo G.H."/>
            <person name="Boo S.M."/>
            <person name="Kim K.M."/>
            <person name="Shin Y."/>
            <person name="Jung M."/>
            <person name="Lee S.J."/>
            <person name="Yim H.S."/>
            <person name="Lee J.H."/>
            <person name="Bhattacharya D."/>
            <person name="Yoon H.S."/>
        </authorList>
    </citation>
    <scope>NUCLEOTIDE SEQUENCE [LARGE SCALE GENOMIC DNA]</scope>
    <source>
        <strain evidence="3 4">SKKU-2015</strain>
        <tissue evidence="3">Whole body</tissue>
    </source>
</reference>
<feature type="region of interest" description="Disordered" evidence="1">
    <location>
        <begin position="556"/>
        <end position="595"/>
    </location>
</feature>
<dbReference type="AlphaFoldDB" id="A0A2V3J2X9"/>
<feature type="compositionally biased region" description="Basic and acidic residues" evidence="1">
    <location>
        <begin position="238"/>
        <end position="250"/>
    </location>
</feature>
<feature type="compositionally biased region" description="Polar residues" evidence="1">
    <location>
        <begin position="751"/>
        <end position="775"/>
    </location>
</feature>
<evidence type="ECO:0000313" key="4">
    <source>
        <dbReference type="Proteomes" id="UP000247409"/>
    </source>
</evidence>
<feature type="region of interest" description="Disordered" evidence="1">
    <location>
        <begin position="829"/>
        <end position="848"/>
    </location>
</feature>
<feature type="region of interest" description="Disordered" evidence="1">
    <location>
        <begin position="751"/>
        <end position="789"/>
    </location>
</feature>
<feature type="compositionally biased region" description="Polar residues" evidence="1">
    <location>
        <begin position="486"/>
        <end position="498"/>
    </location>
</feature>
<evidence type="ECO:0000256" key="2">
    <source>
        <dbReference type="SAM" id="Phobius"/>
    </source>
</evidence>
<dbReference type="OrthoDB" id="10659000at2759"/>
<dbReference type="Proteomes" id="UP000247409">
    <property type="component" value="Unassembled WGS sequence"/>
</dbReference>
<feature type="region of interest" description="Disordered" evidence="1">
    <location>
        <begin position="325"/>
        <end position="544"/>
    </location>
</feature>
<keyword evidence="2" id="KW-1133">Transmembrane helix</keyword>
<protein>
    <submittedName>
        <fullName evidence="3">Uncharacterized protein</fullName>
    </submittedName>
</protein>
<feature type="compositionally biased region" description="Polar residues" evidence="1">
    <location>
        <begin position="439"/>
        <end position="451"/>
    </location>
</feature>
<proteinExistence type="predicted"/>
<keyword evidence="4" id="KW-1185">Reference proteome</keyword>
<evidence type="ECO:0000313" key="3">
    <source>
        <dbReference type="EMBL" id="PXF47750.1"/>
    </source>
</evidence>
<dbReference type="EMBL" id="NBIV01000020">
    <property type="protein sequence ID" value="PXF47750.1"/>
    <property type="molecule type" value="Genomic_DNA"/>
</dbReference>
<feature type="compositionally biased region" description="Basic and acidic residues" evidence="1">
    <location>
        <begin position="416"/>
        <end position="426"/>
    </location>
</feature>
<feature type="transmembrane region" description="Helical" evidence="2">
    <location>
        <begin position="985"/>
        <end position="1003"/>
    </location>
</feature>
<keyword evidence="2" id="KW-0472">Membrane</keyword>
<feature type="region of interest" description="Disordered" evidence="1">
    <location>
        <begin position="645"/>
        <end position="674"/>
    </location>
</feature>
<comment type="caution">
    <text evidence="3">The sequence shown here is derived from an EMBL/GenBank/DDBJ whole genome shotgun (WGS) entry which is preliminary data.</text>
</comment>
<feature type="compositionally biased region" description="Polar residues" evidence="1">
    <location>
        <begin position="512"/>
        <end position="522"/>
    </location>
</feature>